<dbReference type="Pfam" id="PF13581">
    <property type="entry name" value="HATPase_c_2"/>
    <property type="match status" value="1"/>
</dbReference>
<keyword evidence="2" id="KW-0418">Kinase</keyword>
<proteinExistence type="predicted"/>
<dbReference type="SUPFAM" id="SSF55874">
    <property type="entry name" value="ATPase domain of HSP90 chaperone/DNA topoisomerase II/histidine kinase"/>
    <property type="match status" value="1"/>
</dbReference>
<keyword evidence="2" id="KW-0808">Transferase</keyword>
<evidence type="ECO:0000313" key="2">
    <source>
        <dbReference type="EMBL" id="QVT80156.1"/>
    </source>
</evidence>
<protein>
    <submittedName>
        <fullName evidence="2">Serine/threonine-protein kinase BtrW</fullName>
        <ecNumber evidence="2">2.7.11.1</ecNumber>
    </submittedName>
</protein>
<accession>A0ABX8EII6</accession>
<gene>
    <name evidence="2" type="primary">btrW</name>
    <name evidence="2" type="ORF">ENKNEFLB_02547</name>
</gene>
<dbReference type="EC" id="2.7.11.1" evidence="2"/>
<evidence type="ECO:0000313" key="3">
    <source>
        <dbReference type="Proteomes" id="UP000679307"/>
    </source>
</evidence>
<dbReference type="InterPro" id="IPR036890">
    <property type="entry name" value="HATPase_C_sf"/>
</dbReference>
<dbReference type="RefSeq" id="WP_214055756.1">
    <property type="nucleotide sequence ID" value="NZ_BAAAHS010000021.1"/>
</dbReference>
<sequence length="153" mass="16565">MPDPALDPVGSEEGSSTRFEVEMAAHEGAIDHAQDLVEKLFGEHPDVSGRDRFRFETAVVEVLANVVEHAFSGDEASGQRRLRLTLAATPTELTALLADNGEPAGVDLSAVIMPGEDAESGRGLALALAAVDDLQYRHVEGRNYWDLRCHRDT</sequence>
<dbReference type="Gene3D" id="3.30.565.10">
    <property type="entry name" value="Histidine kinase-like ATPase, C-terminal domain"/>
    <property type="match status" value="1"/>
</dbReference>
<name>A0ABX8EII6_9ACTN</name>
<dbReference type="Proteomes" id="UP000679307">
    <property type="component" value="Chromosome"/>
</dbReference>
<dbReference type="InterPro" id="IPR003594">
    <property type="entry name" value="HATPase_dom"/>
</dbReference>
<dbReference type="EMBL" id="CP075371">
    <property type="protein sequence ID" value="QVT80156.1"/>
    <property type="molecule type" value="Genomic_DNA"/>
</dbReference>
<organism evidence="2 3">
    <name type="scientific">Nocardioides aquaticus</name>
    <dbReference type="NCBI Taxonomy" id="160826"/>
    <lineage>
        <taxon>Bacteria</taxon>
        <taxon>Bacillati</taxon>
        <taxon>Actinomycetota</taxon>
        <taxon>Actinomycetes</taxon>
        <taxon>Propionibacteriales</taxon>
        <taxon>Nocardioidaceae</taxon>
        <taxon>Nocardioides</taxon>
    </lineage>
</organism>
<dbReference type="GO" id="GO:0004674">
    <property type="term" value="F:protein serine/threonine kinase activity"/>
    <property type="evidence" value="ECO:0007669"/>
    <property type="project" value="UniProtKB-EC"/>
</dbReference>
<keyword evidence="3" id="KW-1185">Reference proteome</keyword>
<feature type="domain" description="Histidine kinase/HSP90-like ATPase" evidence="1">
    <location>
        <begin position="31"/>
        <end position="143"/>
    </location>
</feature>
<evidence type="ECO:0000259" key="1">
    <source>
        <dbReference type="Pfam" id="PF13581"/>
    </source>
</evidence>
<dbReference type="CDD" id="cd16936">
    <property type="entry name" value="HATPase_RsbW-like"/>
    <property type="match status" value="1"/>
</dbReference>
<reference evidence="2 3" key="1">
    <citation type="submission" date="2021-05" db="EMBL/GenBank/DDBJ databases">
        <title>Complete genome of Nocardioides aquaticus KCTC 9944T isolated from meromictic and hypersaline Ekho Lake, Antarctica.</title>
        <authorList>
            <person name="Hwang K."/>
            <person name="Kim K.M."/>
            <person name="Choe H."/>
        </authorList>
    </citation>
    <scope>NUCLEOTIDE SEQUENCE [LARGE SCALE GENOMIC DNA]</scope>
    <source>
        <strain evidence="2 3">KCTC 9944</strain>
    </source>
</reference>